<comment type="caution">
    <text evidence="3">The sequence shown here is derived from an EMBL/GenBank/DDBJ whole genome shotgun (WGS) entry which is preliminary data.</text>
</comment>
<evidence type="ECO:0000256" key="2">
    <source>
        <dbReference type="SAM" id="MobiDB-lite"/>
    </source>
</evidence>
<feature type="region of interest" description="Disordered" evidence="2">
    <location>
        <begin position="123"/>
        <end position="160"/>
    </location>
</feature>
<feature type="compositionally biased region" description="Basic residues" evidence="2">
    <location>
        <begin position="150"/>
        <end position="160"/>
    </location>
</feature>
<dbReference type="Proteomes" id="UP000037237">
    <property type="component" value="Unassembled WGS sequence"/>
</dbReference>
<feature type="compositionally biased region" description="Basic and acidic residues" evidence="2">
    <location>
        <begin position="140"/>
        <end position="149"/>
    </location>
</feature>
<gene>
    <name evidence="3" type="ORF">AC477_02825</name>
</gene>
<proteinExistence type="predicted"/>
<reference evidence="3 4" key="1">
    <citation type="submission" date="2015-06" db="EMBL/GenBank/DDBJ databases">
        <title>New insights into the roles of widespread benthic archaea in carbon and nitrogen cycling.</title>
        <authorList>
            <person name="Lazar C.S."/>
            <person name="Baker B.J."/>
            <person name="Seitz K.W."/>
            <person name="Hyde A.S."/>
            <person name="Dick G.J."/>
            <person name="Hinrichs K.-U."/>
            <person name="Teske A.P."/>
        </authorList>
    </citation>
    <scope>NUCLEOTIDE SEQUENCE [LARGE SCALE GENOMIC DNA]</scope>
    <source>
        <strain evidence="3">SG8-32-1</strain>
    </source>
</reference>
<evidence type="ECO:0000313" key="3">
    <source>
        <dbReference type="EMBL" id="KON32540.1"/>
    </source>
</evidence>
<accession>A0A0M0BW12</accession>
<name>A0A0M0BW12_9ARCH</name>
<evidence type="ECO:0000313" key="4">
    <source>
        <dbReference type="Proteomes" id="UP000037237"/>
    </source>
</evidence>
<organism evidence="3 4">
    <name type="scientific">miscellaneous Crenarchaeota group-1 archaeon SG8-32-1</name>
    <dbReference type="NCBI Taxonomy" id="1685124"/>
    <lineage>
        <taxon>Archaea</taxon>
        <taxon>Candidatus Bathyarchaeota</taxon>
        <taxon>MCG-1</taxon>
    </lineage>
</organism>
<dbReference type="AlphaFoldDB" id="A0A0M0BW12"/>
<dbReference type="EMBL" id="LFWU01000063">
    <property type="protein sequence ID" value="KON32540.1"/>
    <property type="molecule type" value="Genomic_DNA"/>
</dbReference>
<feature type="coiled-coil region" evidence="1">
    <location>
        <begin position="38"/>
        <end position="65"/>
    </location>
</feature>
<evidence type="ECO:0000256" key="1">
    <source>
        <dbReference type="SAM" id="Coils"/>
    </source>
</evidence>
<protein>
    <submittedName>
        <fullName evidence="3">Uncharacterized protein</fullName>
    </submittedName>
</protein>
<keyword evidence="1" id="KW-0175">Coiled coil</keyword>
<sequence length="160" mass="18515">MNKTEEKKFDNLIDIDKTRLDDECENQPYLVWEYGKGLAKAILDADEAKAAIKVAEAEVDISVREAPEDYDLDPNKKPSEEAVKKAIIRSKEYKEAIKVFNRATFKVNMFEAAVRTLDHRRSSLSMLDGQDTRGYYSRPHQSERKDTGKSPHRKPLRKRK</sequence>